<dbReference type="Pfam" id="PF00656">
    <property type="entry name" value="Peptidase_C14"/>
    <property type="match status" value="1"/>
</dbReference>
<dbReference type="Gene3D" id="2.160.20.10">
    <property type="entry name" value="Single-stranded right-handed beta-helix, Pectin lyase-like"/>
    <property type="match status" value="1"/>
</dbReference>
<dbReference type="GO" id="GO:0004197">
    <property type="term" value="F:cysteine-type endopeptidase activity"/>
    <property type="evidence" value="ECO:0007669"/>
    <property type="project" value="InterPro"/>
</dbReference>
<dbReference type="PANTHER" id="PTHR22576:SF37">
    <property type="entry name" value="MUCOSA-ASSOCIATED LYMPHOID TISSUE LYMPHOMA TRANSLOCATION PROTEIN 1"/>
    <property type="match status" value="1"/>
</dbReference>
<feature type="domain" description="Caspase family p20" evidence="3">
    <location>
        <begin position="1700"/>
        <end position="1779"/>
    </location>
</feature>
<dbReference type="InterPro" id="IPR001309">
    <property type="entry name" value="Pept_C14_p20"/>
</dbReference>
<keyword evidence="5" id="KW-1185">Reference proteome</keyword>
<evidence type="ECO:0000256" key="2">
    <source>
        <dbReference type="SAM" id="MobiDB-lite"/>
    </source>
</evidence>
<evidence type="ECO:0000259" key="3">
    <source>
        <dbReference type="PROSITE" id="PS50208"/>
    </source>
</evidence>
<name>A0A4R6QKR5_9BURK</name>
<dbReference type="InterPro" id="IPR011600">
    <property type="entry name" value="Pept_C14_caspase"/>
</dbReference>
<dbReference type="Pfam" id="PF18657">
    <property type="entry name" value="YDG"/>
    <property type="match status" value="8"/>
</dbReference>
<comment type="caution">
    <text evidence="4">The sequence shown here is derived from an EMBL/GenBank/DDBJ whole genome shotgun (WGS) entry which is preliminary data.</text>
</comment>
<dbReference type="RefSeq" id="WP_133702697.1">
    <property type="nucleotide sequence ID" value="NZ_SNXS01000005.1"/>
</dbReference>
<sequence>DGGDGGKGGQIQLLGRQVGLTDRAAVSASGAGGGGQVLVGGGQEGKDASVPNAVAAYIGPEVHIAADATEQGYGGRVIVWSDKSTRAYGSFSARGGPEGGDGGFIETSGGWLDARPTAIDTRAPKGKAGQWLIDPYNIYISDTGYGYGTERIAAGTFFDPSGDDSVLLSGDINDALNAGQTVVIKTSTGGSQQGNIELRNATISHSSGPSGGNLTLLADGNIDMIDSSISGLNGALNVTFVAGQGGLPSGGTVYFGGASTIVSGGGNIDIGGGGTGQLAGGNSFANAAVNTKGFGAGITLESGTVLDAGSGNLSLRGATAMSGAGDGIVLQGSGMGQQRQPLLIGRNITLLGSAGTAGTGVTLGPGSSLEATQSINVSGWSLNGVGVQMDPGTGRGARLVVDPGTPVTDPSYQLYVRGQGTDGVVIATETTSLVAAHGANILVDATGGSPTGSLRVNGDLTSEVINSTGGGSVTLIGPSLALGHTRVVTDGDVLIQATRGSFGGLTMTNSHIQAGGAIDVQADRMQFTFGSSLSSTASGLAIGLSGFNGGALTHFDNQADALLTTPNGNWLIYASDPQLNWSPNDLNHDYTMHGSAGFFDTPPSQAGLNGILFATPQVARIEGDVVPREYDGTTAATFFGSPRITTLPGDTAMILADIDPPVFLDKNAGVDKPLDAGLLMFPMFVDAKQKPVFGYTVQNTLKGTITQRSLQYSLQVADKVYDATTTATVTGQIIGGLVSGESLGFVANGDFVSKDVGEVVFVSPRVQLVDGSGGGRAANYKLDTGEVAVDYAAAITRADLLVTGLTAVNKTYDRSTAATLSGAPTVNPLGEDSVFVFFQNNSELAGGKGNGAQGGITPLATFEGVASFSDRNVGTAKPVSVFGLQLGGGDANNYNLIAPTLVANITPLALNVGNLSAASKVYDGGTSVSISGSSSITPLEGDSVSLSSGSGSFVDKNVGSNKTVVLNGFGLSGPDAGNYTVSFSGNLSADITPASVSVTGLTANNKVYDATTVATLASTGQVNVFGSDVVTLSGGTANFVDKNVGTAKTVVLSGFGLSGADAGNYALQPIANLSANITPATLAISGLTANNKVYDAGTAATLAGSAAVKALGNDVVTVGGTAVANFSDKNAGTGKSVSVSGYTLSGADAANYTAAQPTGLSANITPATLVIAGLGVADKVYDASTVATLTGGANISALGSDVVSVDAANANARFADKNVGASKSVIVGNFSLTGADAGNYTLQAPINLTASITPASLSVSGISANNKVYDAGTSATLSGSASVQALGSDAVSVGGTAVASFANKNVGSGKSVSVSGYTLSGADAGNYTLNPPADLRADITPASLTISGISANNKVYDATLVASLSGNAVVQALANDSVSVGGTASASFSDKNVGNAKPVTVSGYTLIGADAGNYQVVTPSLTASITPASLQYLASPVSKSIGDAVPVLSGSVTGFVGGETQQSATSGALSFSSEVEVQTAAGSYAILGAGLSAQNYSFVQAPGNATAFTVTGISPAATLNQGTAVAVNSVLNPPQAPTNSGLGGLLNMLQAPAAGAEVAGAALLSTLGGNAGGTPSFAGVRLGDMSQDALANMLASRDRYKKALFADAIYKLEQDAALADLRLCKSAKDVEAGDCILTGELKQQIQAAKQAQQQAEQQQQAALAAQAPGKTAAALPEPRGLTVNLSHKRKVKAAALPQIERKVAVVIGIDNYQDKSIPQLGNAVKDAQTVGSLFDGALGYETVVIPNASKQAVVSALNKLALELGPKDSVVIYYAGHGELVESTGLGYWQLADADAKKPETWLSNADIGRMIAQIGASQVALISDSCYSGSLVSDERIRATPGGADPQAVLARKSVVVMSSGGNEPVFDEGKNGHSPFAWNLMNQLKQVNSWQAGGNVFERVRFAVAKELPQRPKYGSSSAAGHQAGGDYLFEQRQLESNN</sequence>
<dbReference type="Proteomes" id="UP000295361">
    <property type="component" value="Unassembled WGS sequence"/>
</dbReference>
<evidence type="ECO:0000313" key="4">
    <source>
        <dbReference type="EMBL" id="TDP63543.1"/>
    </source>
</evidence>
<dbReference type="PROSITE" id="PS50208">
    <property type="entry name" value="CASPASE_P20"/>
    <property type="match status" value="1"/>
</dbReference>
<accession>A0A4R6QKR5</accession>
<dbReference type="InterPro" id="IPR012334">
    <property type="entry name" value="Pectin_lyas_fold"/>
</dbReference>
<evidence type="ECO:0000313" key="5">
    <source>
        <dbReference type="Proteomes" id="UP000295361"/>
    </source>
</evidence>
<evidence type="ECO:0000256" key="1">
    <source>
        <dbReference type="SAM" id="Coils"/>
    </source>
</evidence>
<keyword evidence="1" id="KW-0175">Coiled coil</keyword>
<feature type="coiled-coil region" evidence="1">
    <location>
        <begin position="1638"/>
        <end position="1665"/>
    </location>
</feature>
<protein>
    <submittedName>
        <fullName evidence="4">Caspase domain-containing protein</fullName>
    </submittedName>
</protein>
<organism evidence="4 5">
    <name type="scientific">Roseateles toxinivorans</name>
    <dbReference type="NCBI Taxonomy" id="270368"/>
    <lineage>
        <taxon>Bacteria</taxon>
        <taxon>Pseudomonadati</taxon>
        <taxon>Pseudomonadota</taxon>
        <taxon>Betaproteobacteria</taxon>
        <taxon>Burkholderiales</taxon>
        <taxon>Sphaerotilaceae</taxon>
        <taxon>Roseateles</taxon>
    </lineage>
</organism>
<dbReference type="InterPro" id="IPR029030">
    <property type="entry name" value="Caspase-like_dom_sf"/>
</dbReference>
<dbReference type="EMBL" id="SNXS01000005">
    <property type="protein sequence ID" value="TDP63543.1"/>
    <property type="molecule type" value="Genomic_DNA"/>
</dbReference>
<dbReference type="InterPro" id="IPR041248">
    <property type="entry name" value="YDG"/>
</dbReference>
<dbReference type="PANTHER" id="PTHR22576">
    <property type="entry name" value="MUCOSA ASSOCIATED LYMPHOID TISSUE LYMPHOMA TRANSLOCATION PROTEIN 1/PARACASPASE"/>
    <property type="match status" value="1"/>
</dbReference>
<dbReference type="InParanoid" id="A0A4R6QKR5"/>
<proteinExistence type="predicted"/>
<feature type="compositionally biased region" description="Low complexity" evidence="2">
    <location>
        <begin position="1917"/>
        <end position="1928"/>
    </location>
</feature>
<dbReference type="Gene3D" id="3.40.50.1460">
    <property type="match status" value="1"/>
</dbReference>
<dbReference type="SUPFAM" id="SSF52129">
    <property type="entry name" value="Caspase-like"/>
    <property type="match status" value="1"/>
</dbReference>
<dbReference type="InterPro" id="IPR052039">
    <property type="entry name" value="Caspase-related_regulators"/>
</dbReference>
<feature type="non-terminal residue" evidence="4">
    <location>
        <position position="1"/>
    </location>
</feature>
<dbReference type="OrthoDB" id="218680at2"/>
<reference evidence="4 5" key="1">
    <citation type="submission" date="2019-03" db="EMBL/GenBank/DDBJ databases">
        <title>Genomic Encyclopedia of Type Strains, Phase IV (KMG-IV): sequencing the most valuable type-strain genomes for metagenomic binning, comparative biology and taxonomic classification.</title>
        <authorList>
            <person name="Goeker M."/>
        </authorList>
    </citation>
    <scope>NUCLEOTIDE SEQUENCE [LARGE SCALE GENOMIC DNA]</scope>
    <source>
        <strain evidence="4 5">DSM 16998</strain>
    </source>
</reference>
<feature type="region of interest" description="Disordered" evidence="2">
    <location>
        <begin position="1914"/>
        <end position="1941"/>
    </location>
</feature>
<dbReference type="Pfam" id="PF18676">
    <property type="entry name" value="MBG_2"/>
    <property type="match status" value="1"/>
</dbReference>
<dbReference type="InterPro" id="IPR041286">
    <property type="entry name" value="MBG_2"/>
</dbReference>
<gene>
    <name evidence="4" type="ORF">DES47_105551</name>
</gene>
<dbReference type="GO" id="GO:0006508">
    <property type="term" value="P:proteolysis"/>
    <property type="evidence" value="ECO:0007669"/>
    <property type="project" value="InterPro"/>
</dbReference>